<feature type="region of interest" description="Disordered" evidence="1">
    <location>
        <begin position="37"/>
        <end position="97"/>
    </location>
</feature>
<accession>A0A4Z2E0K1</accession>
<sequence length="97" mass="10807">MAKSCCFSQGRTDLDFWRHIYNLFIFQYELTFVPHRKKRAEVSPETERPEEGRTGRSAGPEASDCSHGPTVTLPPGDIALRPSGFEATPALSSKHIS</sequence>
<name>A0A4Z2E0K1_9TELE</name>
<reference evidence="2 3" key="1">
    <citation type="submission" date="2019-03" db="EMBL/GenBank/DDBJ databases">
        <title>First draft genome of Liparis tanakae, snailfish: a comprehensive survey of snailfish specific genes.</title>
        <authorList>
            <person name="Kim W."/>
            <person name="Song I."/>
            <person name="Jeong J.-H."/>
            <person name="Kim D."/>
            <person name="Kim S."/>
            <person name="Ryu S."/>
            <person name="Song J.Y."/>
            <person name="Lee S.K."/>
        </authorList>
    </citation>
    <scope>NUCLEOTIDE SEQUENCE [LARGE SCALE GENOMIC DNA]</scope>
    <source>
        <tissue evidence="2">Muscle</tissue>
    </source>
</reference>
<dbReference type="Proteomes" id="UP000314294">
    <property type="component" value="Unassembled WGS sequence"/>
</dbReference>
<evidence type="ECO:0000313" key="2">
    <source>
        <dbReference type="EMBL" id="TNN22248.1"/>
    </source>
</evidence>
<comment type="caution">
    <text evidence="2">The sequence shown here is derived from an EMBL/GenBank/DDBJ whole genome shotgun (WGS) entry which is preliminary data.</text>
</comment>
<dbReference type="EMBL" id="SRLO01023492">
    <property type="protein sequence ID" value="TNN22248.1"/>
    <property type="molecule type" value="Genomic_DNA"/>
</dbReference>
<protein>
    <submittedName>
        <fullName evidence="2">Uncharacterized protein</fullName>
    </submittedName>
</protein>
<feature type="compositionally biased region" description="Basic and acidic residues" evidence="1">
    <location>
        <begin position="40"/>
        <end position="54"/>
    </location>
</feature>
<dbReference type="AlphaFoldDB" id="A0A4Z2E0K1"/>
<evidence type="ECO:0000313" key="3">
    <source>
        <dbReference type="Proteomes" id="UP000314294"/>
    </source>
</evidence>
<proteinExistence type="predicted"/>
<keyword evidence="3" id="KW-1185">Reference proteome</keyword>
<organism evidence="2 3">
    <name type="scientific">Liparis tanakae</name>
    <name type="common">Tanaka's snailfish</name>
    <dbReference type="NCBI Taxonomy" id="230148"/>
    <lineage>
        <taxon>Eukaryota</taxon>
        <taxon>Metazoa</taxon>
        <taxon>Chordata</taxon>
        <taxon>Craniata</taxon>
        <taxon>Vertebrata</taxon>
        <taxon>Euteleostomi</taxon>
        <taxon>Actinopterygii</taxon>
        <taxon>Neopterygii</taxon>
        <taxon>Teleostei</taxon>
        <taxon>Neoteleostei</taxon>
        <taxon>Acanthomorphata</taxon>
        <taxon>Eupercaria</taxon>
        <taxon>Perciformes</taxon>
        <taxon>Cottioidei</taxon>
        <taxon>Cottales</taxon>
        <taxon>Liparidae</taxon>
        <taxon>Liparis</taxon>
    </lineage>
</organism>
<evidence type="ECO:0000256" key="1">
    <source>
        <dbReference type="SAM" id="MobiDB-lite"/>
    </source>
</evidence>
<gene>
    <name evidence="2" type="ORF">EYF80_067638</name>
</gene>